<evidence type="ECO:0000256" key="4">
    <source>
        <dbReference type="ARBA" id="ARBA00022797"/>
    </source>
</evidence>
<keyword evidence="5 8" id="KW-0223">Dioxygenase</keyword>
<keyword evidence="3" id="KW-0479">Metal-binding</keyword>
<dbReference type="EMBL" id="FOBF01000004">
    <property type="protein sequence ID" value="SEL33275.1"/>
    <property type="molecule type" value="Genomic_DNA"/>
</dbReference>
<dbReference type="GO" id="GO:0051213">
    <property type="term" value="F:dioxygenase activity"/>
    <property type="evidence" value="ECO:0007669"/>
    <property type="project" value="UniProtKB-KW"/>
</dbReference>
<evidence type="ECO:0000256" key="6">
    <source>
        <dbReference type="ARBA" id="ARBA00023002"/>
    </source>
</evidence>
<dbReference type="InterPro" id="IPR029068">
    <property type="entry name" value="Glyas_Bleomycin-R_OHBP_Dase"/>
</dbReference>
<dbReference type="Proteomes" id="UP000198953">
    <property type="component" value="Unassembled WGS sequence"/>
</dbReference>
<feature type="domain" description="VOC" evidence="9">
    <location>
        <begin position="143"/>
        <end position="267"/>
    </location>
</feature>
<evidence type="ECO:0000256" key="8">
    <source>
        <dbReference type="RuleBase" id="RU000683"/>
    </source>
</evidence>
<protein>
    <submittedName>
        <fullName evidence="10">2,3-dihydroxybiphenyl 1,2-dioxygenase</fullName>
    </submittedName>
</protein>
<evidence type="ECO:0000313" key="10">
    <source>
        <dbReference type="EMBL" id="SEL33275.1"/>
    </source>
</evidence>
<dbReference type="InterPro" id="IPR004360">
    <property type="entry name" value="Glyas_Fos-R_dOase_dom"/>
</dbReference>
<sequence length="311" mass="33755">MSGVKELGYVVYEVGDLADWEHFAVELLGMQFGEKTDGGFTLRTDEKAHRWIVTAGPADDLVATGYEVSDAAALDALVEKLRAAGVEVTEGDDALAAARKVERIFVTADPMGNRVELVTGLADAATPFESAKLLGRFVTGAGGAGHQVLLAHGVPRETYLRFYIDLLGFKVSDVIVEELAPGVVADLIFLHCNGRHHTVAFGDLPSPKRTHHFMAEVTDIRDVGLAFDRCMDAGRPFEMTLGMHPNDHMFSFYVFTPSGFSVEYGWGGLVIDDETWEVRTLDRLHSWGHRPPGVVAELLAAAPATSGEGDR</sequence>
<comment type="similarity">
    <text evidence="2 8">Belongs to the extradiol ring-cleavage dioxygenase family.</text>
</comment>
<feature type="domain" description="VOC" evidence="9">
    <location>
        <begin position="6"/>
        <end position="120"/>
    </location>
</feature>
<dbReference type="AlphaFoldDB" id="A0A1H7PDB7"/>
<dbReference type="Gene3D" id="3.10.180.10">
    <property type="entry name" value="2,3-Dihydroxybiphenyl 1,2-Dioxygenase, domain 1"/>
    <property type="match status" value="2"/>
</dbReference>
<dbReference type="PROSITE" id="PS51819">
    <property type="entry name" value="VOC"/>
    <property type="match status" value="2"/>
</dbReference>
<dbReference type="CDD" id="cd07237">
    <property type="entry name" value="BphC1-RGP6_C_like"/>
    <property type="match status" value="1"/>
</dbReference>
<dbReference type="SUPFAM" id="SSF54593">
    <property type="entry name" value="Glyoxalase/Bleomycin resistance protein/Dihydroxybiphenyl dioxygenase"/>
    <property type="match status" value="1"/>
</dbReference>
<keyword evidence="7 8" id="KW-0408">Iron</keyword>
<dbReference type="Pfam" id="PF00903">
    <property type="entry name" value="Glyoxalase"/>
    <property type="match status" value="1"/>
</dbReference>
<dbReference type="Pfam" id="PF22632">
    <property type="entry name" value="BphC_D1"/>
    <property type="match status" value="1"/>
</dbReference>
<reference evidence="10 11" key="1">
    <citation type="submission" date="2016-10" db="EMBL/GenBank/DDBJ databases">
        <authorList>
            <person name="de Groot N.N."/>
        </authorList>
    </citation>
    <scope>NUCLEOTIDE SEQUENCE [LARGE SCALE GENOMIC DNA]</scope>
    <source>
        <strain evidence="10 11">DSM 43357</strain>
    </source>
</reference>
<keyword evidence="6 8" id="KW-0560">Oxidoreductase</keyword>
<evidence type="ECO:0000256" key="3">
    <source>
        <dbReference type="ARBA" id="ARBA00022723"/>
    </source>
</evidence>
<evidence type="ECO:0000256" key="7">
    <source>
        <dbReference type="ARBA" id="ARBA00023004"/>
    </source>
</evidence>
<dbReference type="GO" id="GO:0008198">
    <property type="term" value="F:ferrous iron binding"/>
    <property type="evidence" value="ECO:0007669"/>
    <property type="project" value="InterPro"/>
</dbReference>
<dbReference type="PROSITE" id="PS00082">
    <property type="entry name" value="EXTRADIOL_DIOXYGENAS"/>
    <property type="match status" value="1"/>
</dbReference>
<dbReference type="InterPro" id="IPR000486">
    <property type="entry name" value="Xdiol_ring_cleave_dOase_1/2"/>
</dbReference>
<keyword evidence="11" id="KW-1185">Reference proteome</keyword>
<keyword evidence="4 8" id="KW-0058">Aromatic hydrocarbons catabolism</keyword>
<dbReference type="RefSeq" id="WP_055502910.1">
    <property type="nucleotide sequence ID" value="NZ_BBZG01000001.1"/>
</dbReference>
<evidence type="ECO:0000259" key="9">
    <source>
        <dbReference type="PROSITE" id="PS51819"/>
    </source>
</evidence>
<dbReference type="CDD" id="cd07252">
    <property type="entry name" value="BphC1-RGP6_N_like"/>
    <property type="match status" value="1"/>
</dbReference>
<accession>A0A1H7PDB7</accession>
<evidence type="ECO:0000256" key="1">
    <source>
        <dbReference type="ARBA" id="ARBA00001954"/>
    </source>
</evidence>
<gene>
    <name evidence="10" type="ORF">SAMN05660976_02336</name>
</gene>
<evidence type="ECO:0000256" key="2">
    <source>
        <dbReference type="ARBA" id="ARBA00008784"/>
    </source>
</evidence>
<comment type="cofactor">
    <cofactor evidence="1 8">
        <name>Fe(2+)</name>
        <dbReference type="ChEBI" id="CHEBI:29033"/>
    </cofactor>
</comment>
<dbReference type="InterPro" id="IPR037523">
    <property type="entry name" value="VOC_core"/>
</dbReference>
<proteinExistence type="inferred from homology"/>
<organism evidence="10 11">
    <name type="scientific">Nonomuraea pusilla</name>
    <dbReference type="NCBI Taxonomy" id="46177"/>
    <lineage>
        <taxon>Bacteria</taxon>
        <taxon>Bacillati</taxon>
        <taxon>Actinomycetota</taxon>
        <taxon>Actinomycetes</taxon>
        <taxon>Streptosporangiales</taxon>
        <taxon>Streptosporangiaceae</taxon>
        <taxon>Nonomuraea</taxon>
    </lineage>
</organism>
<evidence type="ECO:0000256" key="5">
    <source>
        <dbReference type="ARBA" id="ARBA00022964"/>
    </source>
</evidence>
<dbReference type="OrthoDB" id="6909416at2"/>
<evidence type="ECO:0000313" key="11">
    <source>
        <dbReference type="Proteomes" id="UP000198953"/>
    </source>
</evidence>
<dbReference type="STRING" id="46177.SAMN05660976_02336"/>
<name>A0A1H7PDB7_9ACTN</name>